<evidence type="ECO:0000313" key="7">
    <source>
        <dbReference type="EMBL" id="CAG5156111.1"/>
    </source>
</evidence>
<dbReference type="GO" id="GO:0005524">
    <property type="term" value="F:ATP binding"/>
    <property type="evidence" value="ECO:0007669"/>
    <property type="project" value="InterPro"/>
</dbReference>
<dbReference type="GO" id="GO:0006635">
    <property type="term" value="P:fatty acid beta-oxidation"/>
    <property type="evidence" value="ECO:0007669"/>
    <property type="project" value="TreeGrafter"/>
</dbReference>
<dbReference type="EMBL" id="CAJRGZ010000017">
    <property type="protein sequence ID" value="CAG5156111.1"/>
    <property type="molecule type" value="Genomic_DNA"/>
</dbReference>
<keyword evidence="3 5" id="KW-1133">Transmembrane helix</keyword>
<dbReference type="PANTHER" id="PTHR11384">
    <property type="entry name" value="ATP-BINDING CASSETTE, SUB-FAMILY D MEMBER"/>
    <property type="match status" value="1"/>
</dbReference>
<dbReference type="PROSITE" id="PS50929">
    <property type="entry name" value="ABC_TM1F"/>
    <property type="match status" value="1"/>
</dbReference>
<dbReference type="GO" id="GO:0140359">
    <property type="term" value="F:ABC-type transporter activity"/>
    <property type="evidence" value="ECO:0007669"/>
    <property type="project" value="InterPro"/>
</dbReference>
<dbReference type="GO" id="GO:0015910">
    <property type="term" value="P:long-chain fatty acid import into peroxisome"/>
    <property type="evidence" value="ECO:0007669"/>
    <property type="project" value="TreeGrafter"/>
</dbReference>
<sequence length="402" mass="45629">MAVFSKPLSSHRLTSASAKAIVNDLTRLYLQHRTRISRAVYLTLFVALINRIRNAIAEQKAASLRRASKLADKTTAGEGEATGRKKVELNREFFKNLLRLLKICIPGWRSKEFRLLIGHSVFLVLRTMISLYVAELDGRLVSALVRGKGREFLLGLVWWMAVAIPATFTNSMLSYHQCKLSLQYRTRLTNHIHSKYLSQMTFYTLSALDDRIANADQLITVDVSKFSNSLAELYSNLAKPVLDIIIYNYSLSRSVGGEGLFFMSLLVQISANVMRALTPPFGKYVADEARLEGEFRFQHSRLIDWSEEVALYAGHEAEKDTLDKGYFTLIKHVNRILRRRFYHGVMEDFVIKYFWGALGLLLCSVPVFFKVPGTGGMTMGDRTESENPQTASSLVQLERTSY</sequence>
<proteinExistence type="predicted"/>
<dbReference type="InterPro" id="IPR011527">
    <property type="entry name" value="ABC1_TM_dom"/>
</dbReference>
<comment type="caution">
    <text evidence="7">The sequence shown here is derived from an EMBL/GenBank/DDBJ whole genome shotgun (WGS) entry which is preliminary data.</text>
</comment>
<dbReference type="SUPFAM" id="SSF90123">
    <property type="entry name" value="ABC transporter transmembrane region"/>
    <property type="match status" value="1"/>
</dbReference>
<dbReference type="InterPro" id="IPR050835">
    <property type="entry name" value="ABC_transporter_sub-D"/>
</dbReference>
<dbReference type="GO" id="GO:0042760">
    <property type="term" value="P:very long-chain fatty acid catabolic process"/>
    <property type="evidence" value="ECO:0007669"/>
    <property type="project" value="TreeGrafter"/>
</dbReference>
<dbReference type="Gene3D" id="1.20.1560.10">
    <property type="entry name" value="ABC transporter type 1, transmembrane domain"/>
    <property type="match status" value="1"/>
</dbReference>
<dbReference type="Pfam" id="PF06472">
    <property type="entry name" value="ABC_membrane_2"/>
    <property type="match status" value="1"/>
</dbReference>
<accession>A0A8J2HXI9</accession>
<dbReference type="GO" id="GO:0005778">
    <property type="term" value="C:peroxisomal membrane"/>
    <property type="evidence" value="ECO:0007669"/>
    <property type="project" value="TreeGrafter"/>
</dbReference>
<evidence type="ECO:0000256" key="3">
    <source>
        <dbReference type="ARBA" id="ARBA00022989"/>
    </source>
</evidence>
<evidence type="ECO:0000256" key="4">
    <source>
        <dbReference type="ARBA" id="ARBA00023136"/>
    </source>
</evidence>
<name>A0A8J2HXI9_9PLEO</name>
<dbReference type="InterPro" id="IPR036640">
    <property type="entry name" value="ABC1_TM_sf"/>
</dbReference>
<evidence type="ECO:0000313" key="8">
    <source>
        <dbReference type="Proteomes" id="UP000676310"/>
    </source>
</evidence>
<dbReference type="GeneID" id="67015605"/>
<keyword evidence="8" id="KW-1185">Reference proteome</keyword>
<feature type="transmembrane region" description="Helical" evidence="5">
    <location>
        <begin position="349"/>
        <end position="369"/>
    </location>
</feature>
<protein>
    <recommendedName>
        <fullName evidence="6">ABC transmembrane type-1 domain-containing protein</fullName>
    </recommendedName>
</protein>
<keyword evidence="2 5" id="KW-0812">Transmembrane</keyword>
<reference evidence="7" key="1">
    <citation type="submission" date="2021-05" db="EMBL/GenBank/DDBJ databases">
        <authorList>
            <person name="Stam R."/>
        </authorList>
    </citation>
    <scope>NUCLEOTIDE SEQUENCE</scope>
    <source>
        <strain evidence="7">CS162</strain>
    </source>
</reference>
<evidence type="ECO:0000256" key="5">
    <source>
        <dbReference type="SAM" id="Phobius"/>
    </source>
</evidence>
<feature type="domain" description="ABC transmembrane type-1" evidence="6">
    <location>
        <begin position="121"/>
        <end position="338"/>
    </location>
</feature>
<feature type="transmembrane region" description="Helical" evidence="5">
    <location>
        <begin position="153"/>
        <end position="175"/>
    </location>
</feature>
<keyword evidence="1" id="KW-0813">Transport</keyword>
<organism evidence="7 8">
    <name type="scientific">Alternaria atra</name>
    <dbReference type="NCBI Taxonomy" id="119953"/>
    <lineage>
        <taxon>Eukaryota</taxon>
        <taxon>Fungi</taxon>
        <taxon>Dikarya</taxon>
        <taxon>Ascomycota</taxon>
        <taxon>Pezizomycotina</taxon>
        <taxon>Dothideomycetes</taxon>
        <taxon>Pleosporomycetidae</taxon>
        <taxon>Pleosporales</taxon>
        <taxon>Pleosporineae</taxon>
        <taxon>Pleosporaceae</taxon>
        <taxon>Alternaria</taxon>
        <taxon>Alternaria sect. Ulocladioides</taxon>
    </lineage>
</organism>
<dbReference type="GO" id="GO:0007031">
    <property type="term" value="P:peroxisome organization"/>
    <property type="evidence" value="ECO:0007669"/>
    <property type="project" value="TreeGrafter"/>
</dbReference>
<gene>
    <name evidence="7" type="ORF">ALTATR162_LOCUS3989</name>
</gene>
<keyword evidence="4 5" id="KW-0472">Membrane</keyword>
<dbReference type="AlphaFoldDB" id="A0A8J2HXI9"/>
<feature type="transmembrane region" description="Helical" evidence="5">
    <location>
        <begin position="115"/>
        <end position="133"/>
    </location>
</feature>
<dbReference type="RefSeq" id="XP_043167534.1">
    <property type="nucleotide sequence ID" value="XM_043311599.1"/>
</dbReference>
<dbReference type="PANTHER" id="PTHR11384:SF69">
    <property type="entry name" value="PEROXISOMAL LONG-CHAIN FATTY ACID IMPORT PROTEIN 1"/>
    <property type="match status" value="1"/>
</dbReference>
<evidence type="ECO:0000256" key="1">
    <source>
        <dbReference type="ARBA" id="ARBA00022448"/>
    </source>
</evidence>
<dbReference type="OrthoDB" id="422637at2759"/>
<dbReference type="Proteomes" id="UP000676310">
    <property type="component" value="Unassembled WGS sequence"/>
</dbReference>
<evidence type="ECO:0000259" key="6">
    <source>
        <dbReference type="PROSITE" id="PS50929"/>
    </source>
</evidence>
<evidence type="ECO:0000256" key="2">
    <source>
        <dbReference type="ARBA" id="ARBA00022692"/>
    </source>
</evidence>
<dbReference type="GO" id="GO:0005324">
    <property type="term" value="F:long-chain fatty acid transmembrane transporter activity"/>
    <property type="evidence" value="ECO:0007669"/>
    <property type="project" value="TreeGrafter"/>
</dbReference>